<gene>
    <name evidence="1" type="ORF">GCM10007927_09070</name>
</gene>
<reference evidence="1" key="2">
    <citation type="submission" date="2023-01" db="EMBL/GenBank/DDBJ databases">
        <title>Draft genome sequence of Sulfitobacter pacificus strain NBRC 109915.</title>
        <authorList>
            <person name="Sun Q."/>
            <person name="Mori K."/>
        </authorList>
    </citation>
    <scope>NUCLEOTIDE SEQUENCE</scope>
    <source>
        <strain evidence="1">NBRC 109915</strain>
    </source>
</reference>
<name>A0ABQ5VG93_9RHOB</name>
<proteinExistence type="predicted"/>
<organism evidence="1 2">
    <name type="scientific">Sulfitobacter pacificus</name>
    <dbReference type="NCBI Taxonomy" id="1499314"/>
    <lineage>
        <taxon>Bacteria</taxon>
        <taxon>Pseudomonadati</taxon>
        <taxon>Pseudomonadota</taxon>
        <taxon>Alphaproteobacteria</taxon>
        <taxon>Rhodobacterales</taxon>
        <taxon>Roseobacteraceae</taxon>
        <taxon>Sulfitobacter</taxon>
    </lineage>
</organism>
<evidence type="ECO:0000313" key="2">
    <source>
        <dbReference type="Proteomes" id="UP001161388"/>
    </source>
</evidence>
<evidence type="ECO:0000313" key="1">
    <source>
        <dbReference type="EMBL" id="GLQ26104.1"/>
    </source>
</evidence>
<sequence length="86" mass="9323">MLCKACGGYRTGPCSDCEDGECVMNCGPAVVDVRGIFDAANAEIEASDKHAVVSADEARAMRDAVRGMMVRMGLYEIWQFGKEDKI</sequence>
<comment type="caution">
    <text evidence="1">The sequence shown here is derived from an EMBL/GenBank/DDBJ whole genome shotgun (WGS) entry which is preliminary data.</text>
</comment>
<evidence type="ECO:0008006" key="3">
    <source>
        <dbReference type="Google" id="ProtNLM"/>
    </source>
</evidence>
<dbReference type="Proteomes" id="UP001161388">
    <property type="component" value="Unassembled WGS sequence"/>
</dbReference>
<protein>
    <recommendedName>
        <fullName evidence="3">4Fe-4S ferredoxin-type domain-containing protein</fullName>
    </recommendedName>
</protein>
<keyword evidence="2" id="KW-1185">Reference proteome</keyword>
<accession>A0ABQ5VG93</accession>
<reference evidence="1" key="1">
    <citation type="journal article" date="2014" name="Int. J. Syst. Evol. Microbiol.">
        <title>Complete genome of a new Firmicutes species belonging to the dominant human colonic microbiota ('Ruminococcus bicirculans') reveals two chromosomes and a selective capacity to utilize plant glucans.</title>
        <authorList>
            <consortium name="NISC Comparative Sequencing Program"/>
            <person name="Wegmann U."/>
            <person name="Louis P."/>
            <person name="Goesmann A."/>
            <person name="Henrissat B."/>
            <person name="Duncan S.H."/>
            <person name="Flint H.J."/>
        </authorList>
    </citation>
    <scope>NUCLEOTIDE SEQUENCE</scope>
    <source>
        <strain evidence="1">NBRC 109915</strain>
    </source>
</reference>
<dbReference type="EMBL" id="BSNL01000001">
    <property type="protein sequence ID" value="GLQ26104.1"/>
    <property type="molecule type" value="Genomic_DNA"/>
</dbReference>